<proteinExistence type="predicted"/>
<evidence type="ECO:0000313" key="2">
    <source>
        <dbReference type="Proteomes" id="UP001205046"/>
    </source>
</evidence>
<organism evidence="1 2">
    <name type="scientific">Nesterenkonia massiliensis</name>
    <dbReference type="NCBI Taxonomy" id="1232429"/>
    <lineage>
        <taxon>Bacteria</taxon>
        <taxon>Bacillati</taxon>
        <taxon>Actinomycetota</taxon>
        <taxon>Actinomycetes</taxon>
        <taxon>Micrococcales</taxon>
        <taxon>Micrococcaceae</taxon>
        <taxon>Nesterenkonia</taxon>
    </lineage>
</organism>
<dbReference type="EMBL" id="JALXMO010000016">
    <property type="protein sequence ID" value="MCT1607157.1"/>
    <property type="molecule type" value="Genomic_DNA"/>
</dbReference>
<gene>
    <name evidence="1" type="ORF">M3B43_07420</name>
</gene>
<sequence length="133" mass="14786">MVMVPADIEHITNTWIQARYAALGWGQVPVSTTLPPSGESFVVAFTTGGQDRTLVSGEDRIVFDCYGPREAPAQQLSARIFALVKDLDSRLIDGVQFYDVTPTKPANYPDPRKPDLFRYQFNALIHARYLPGA</sequence>
<evidence type="ECO:0000313" key="1">
    <source>
        <dbReference type="EMBL" id="MCT1607157.1"/>
    </source>
</evidence>
<name>A0ABT2HR61_9MICC</name>
<keyword evidence="2" id="KW-1185">Reference proteome</keyword>
<accession>A0ABT2HR61</accession>
<comment type="caution">
    <text evidence="1">The sequence shown here is derived from an EMBL/GenBank/DDBJ whole genome shotgun (WGS) entry which is preliminary data.</text>
</comment>
<dbReference type="Proteomes" id="UP001205046">
    <property type="component" value="Unassembled WGS sequence"/>
</dbReference>
<reference evidence="1 2" key="1">
    <citation type="submission" date="2022-04" db="EMBL/GenBank/DDBJ databases">
        <title>Human microbiome associated bacterial genomes.</title>
        <authorList>
            <person name="Sandstrom S."/>
            <person name="Salamzade R."/>
            <person name="Kalan L.R."/>
        </authorList>
    </citation>
    <scope>NUCLEOTIDE SEQUENCE [LARGE SCALE GENOMIC DNA]</scope>
    <source>
        <strain evidence="2">p3-SID767</strain>
    </source>
</reference>
<dbReference type="RefSeq" id="WP_260073163.1">
    <property type="nucleotide sequence ID" value="NZ_JALXMO010000016.1"/>
</dbReference>
<evidence type="ECO:0008006" key="3">
    <source>
        <dbReference type="Google" id="ProtNLM"/>
    </source>
</evidence>
<protein>
    <recommendedName>
        <fullName evidence="3">Tail terminator</fullName>
    </recommendedName>
</protein>